<dbReference type="SMART" id="SM00470">
    <property type="entry name" value="ParB"/>
    <property type="match status" value="1"/>
</dbReference>
<dbReference type="CDD" id="cd16403">
    <property type="entry name" value="ParB_N_like_MT"/>
    <property type="match status" value="1"/>
</dbReference>
<name>A0A174LQ74_9FIRM</name>
<dbReference type="InterPro" id="IPR036086">
    <property type="entry name" value="ParB/Sulfiredoxin_sf"/>
</dbReference>
<organism evidence="3 4">
    <name type="scientific">Blautia wexlerae</name>
    <dbReference type="NCBI Taxonomy" id="418240"/>
    <lineage>
        <taxon>Bacteria</taxon>
        <taxon>Bacillati</taxon>
        <taxon>Bacillota</taxon>
        <taxon>Clostridia</taxon>
        <taxon>Lachnospirales</taxon>
        <taxon>Lachnospiraceae</taxon>
        <taxon>Blautia</taxon>
    </lineage>
</organism>
<gene>
    <name evidence="3" type="ORF">ERS852523_01009</name>
</gene>
<evidence type="ECO:0000259" key="2">
    <source>
        <dbReference type="SMART" id="SM00470"/>
    </source>
</evidence>
<evidence type="ECO:0000313" key="3">
    <source>
        <dbReference type="EMBL" id="CUP24757.1"/>
    </source>
</evidence>
<dbReference type="SUPFAM" id="SSF110849">
    <property type="entry name" value="ParB/Sulfiredoxin"/>
    <property type="match status" value="1"/>
</dbReference>
<dbReference type="Gene3D" id="3.90.1530.10">
    <property type="entry name" value="Conserved hypothetical protein from pyrococcus furiosus pfu- 392566-001, ParB domain"/>
    <property type="match status" value="1"/>
</dbReference>
<protein>
    <recommendedName>
        <fullName evidence="2">ParB-like N-terminal domain-containing protein</fullName>
    </recommendedName>
</protein>
<evidence type="ECO:0000256" key="1">
    <source>
        <dbReference type="SAM" id="MobiDB-lite"/>
    </source>
</evidence>
<dbReference type="InterPro" id="IPR003115">
    <property type="entry name" value="ParB_N"/>
</dbReference>
<dbReference type="Proteomes" id="UP000095712">
    <property type="component" value="Unassembled WGS sequence"/>
</dbReference>
<feature type="domain" description="ParB-like N-terminal" evidence="2">
    <location>
        <begin position="4"/>
        <end position="90"/>
    </location>
</feature>
<dbReference type="AlphaFoldDB" id="A0A174LQ74"/>
<proteinExistence type="predicted"/>
<reference evidence="3 4" key="1">
    <citation type="submission" date="2015-09" db="EMBL/GenBank/DDBJ databases">
        <authorList>
            <consortium name="Pathogen Informatics"/>
        </authorList>
    </citation>
    <scope>NUCLEOTIDE SEQUENCE [LARGE SCALE GENOMIC DNA]</scope>
    <source>
        <strain evidence="3 4">2789STDY5834911</strain>
    </source>
</reference>
<dbReference type="RefSeq" id="WP_055149975.1">
    <property type="nucleotide sequence ID" value="NZ_CZAW01000008.1"/>
</dbReference>
<feature type="compositionally biased region" description="Polar residues" evidence="1">
    <location>
        <begin position="169"/>
        <end position="193"/>
    </location>
</feature>
<dbReference type="OrthoDB" id="9800801at2"/>
<accession>A0A174LQ74</accession>
<dbReference type="EMBL" id="CZAW01000008">
    <property type="protein sequence ID" value="CUP24757.1"/>
    <property type="molecule type" value="Genomic_DNA"/>
</dbReference>
<feature type="region of interest" description="Disordered" evidence="1">
    <location>
        <begin position="156"/>
        <end position="204"/>
    </location>
</feature>
<evidence type="ECO:0000313" key="4">
    <source>
        <dbReference type="Proteomes" id="UP000095712"/>
    </source>
</evidence>
<sequence>MEVTIKKLSDLKHPEKNVRIHSEQQIRELKRSLEKFGQTRALVIDENNIILIGNGLYEAMVSLGYQEATVYVKAGLSENDKKKLMIADNKTYALGIDNLETLNEFLEELQGDLDIPGYDEEILQQMVADADEVTEKLSEYGTLDDSEIQKIKEANEKREQKIASEETPADSSVNSSEKPNSIIEQTANEQTATEAGPEKTETQRFVICPKCGEKIWL</sequence>